<feature type="region of interest" description="Disordered" evidence="1">
    <location>
        <begin position="1"/>
        <end position="77"/>
    </location>
</feature>
<protein>
    <submittedName>
        <fullName evidence="2">Uncharacterized protein</fullName>
    </submittedName>
</protein>
<accession>A0A8J5V753</accession>
<evidence type="ECO:0000313" key="2">
    <source>
        <dbReference type="EMBL" id="KAG8049891.1"/>
    </source>
</evidence>
<sequence length="99" mass="10246">MGLVRLNTATTSRSATGGVAGSTAKSGRALAPPPPRHGRTSTTGHDRTLTPRARSPPRSPCPRRNQRAASPSESGRCVGLRHAALEFKAPQPTPGDGDV</sequence>
<gene>
    <name evidence="2" type="ORF">GUJ93_ZPchr0009g1263</name>
</gene>
<name>A0A8J5V753_ZIZPA</name>
<dbReference type="Proteomes" id="UP000729402">
    <property type="component" value="Unassembled WGS sequence"/>
</dbReference>
<dbReference type="EMBL" id="JAAALK010000289">
    <property type="protein sequence ID" value="KAG8049891.1"/>
    <property type="molecule type" value="Genomic_DNA"/>
</dbReference>
<dbReference type="AlphaFoldDB" id="A0A8J5V753"/>
<reference evidence="2" key="2">
    <citation type="submission" date="2021-02" db="EMBL/GenBank/DDBJ databases">
        <authorList>
            <person name="Kimball J.A."/>
            <person name="Haas M.W."/>
            <person name="Macchietto M."/>
            <person name="Kono T."/>
            <person name="Duquette J."/>
            <person name="Shao M."/>
        </authorList>
    </citation>
    <scope>NUCLEOTIDE SEQUENCE</scope>
    <source>
        <tissue evidence="2">Fresh leaf tissue</tissue>
    </source>
</reference>
<reference evidence="2" key="1">
    <citation type="journal article" date="2021" name="bioRxiv">
        <title>Whole Genome Assembly and Annotation of Northern Wild Rice, Zizania palustris L., Supports a Whole Genome Duplication in the Zizania Genus.</title>
        <authorList>
            <person name="Haas M."/>
            <person name="Kono T."/>
            <person name="Macchietto M."/>
            <person name="Millas R."/>
            <person name="McGilp L."/>
            <person name="Shao M."/>
            <person name="Duquette J."/>
            <person name="Hirsch C.N."/>
            <person name="Kimball J."/>
        </authorList>
    </citation>
    <scope>NUCLEOTIDE SEQUENCE</scope>
    <source>
        <tissue evidence="2">Fresh leaf tissue</tissue>
    </source>
</reference>
<evidence type="ECO:0000256" key="1">
    <source>
        <dbReference type="SAM" id="MobiDB-lite"/>
    </source>
</evidence>
<keyword evidence="3" id="KW-1185">Reference proteome</keyword>
<proteinExistence type="predicted"/>
<evidence type="ECO:0000313" key="3">
    <source>
        <dbReference type="Proteomes" id="UP000729402"/>
    </source>
</evidence>
<comment type="caution">
    <text evidence="2">The sequence shown here is derived from an EMBL/GenBank/DDBJ whole genome shotgun (WGS) entry which is preliminary data.</text>
</comment>
<organism evidence="2 3">
    <name type="scientific">Zizania palustris</name>
    <name type="common">Northern wild rice</name>
    <dbReference type="NCBI Taxonomy" id="103762"/>
    <lineage>
        <taxon>Eukaryota</taxon>
        <taxon>Viridiplantae</taxon>
        <taxon>Streptophyta</taxon>
        <taxon>Embryophyta</taxon>
        <taxon>Tracheophyta</taxon>
        <taxon>Spermatophyta</taxon>
        <taxon>Magnoliopsida</taxon>
        <taxon>Liliopsida</taxon>
        <taxon>Poales</taxon>
        <taxon>Poaceae</taxon>
        <taxon>BOP clade</taxon>
        <taxon>Oryzoideae</taxon>
        <taxon>Oryzeae</taxon>
        <taxon>Zizaniinae</taxon>
        <taxon>Zizania</taxon>
    </lineage>
</organism>